<organism evidence="2 3">
    <name type="scientific">Actinomycetospora succinea</name>
    <dbReference type="NCBI Taxonomy" id="663603"/>
    <lineage>
        <taxon>Bacteria</taxon>
        <taxon>Bacillati</taxon>
        <taxon>Actinomycetota</taxon>
        <taxon>Actinomycetes</taxon>
        <taxon>Pseudonocardiales</taxon>
        <taxon>Pseudonocardiaceae</taxon>
        <taxon>Actinomycetospora</taxon>
    </lineage>
</organism>
<protein>
    <submittedName>
        <fullName evidence="2">Uncharacterized protein (TIGR03083 family)</fullName>
    </submittedName>
</protein>
<evidence type="ECO:0000313" key="3">
    <source>
        <dbReference type="Proteomes" id="UP000295705"/>
    </source>
</evidence>
<reference evidence="2 3" key="1">
    <citation type="submission" date="2019-03" db="EMBL/GenBank/DDBJ databases">
        <title>Genomic Encyclopedia of Type Strains, Phase IV (KMG-IV): sequencing the most valuable type-strain genomes for metagenomic binning, comparative biology and taxonomic classification.</title>
        <authorList>
            <person name="Goeker M."/>
        </authorList>
    </citation>
    <scope>NUCLEOTIDE SEQUENCE [LARGE SCALE GENOMIC DNA]</scope>
    <source>
        <strain evidence="2 3">DSM 45775</strain>
    </source>
</reference>
<dbReference type="NCBIfam" id="TIGR03083">
    <property type="entry name" value="maleylpyruvate isomerase family mycothiol-dependent enzyme"/>
    <property type="match status" value="1"/>
</dbReference>
<dbReference type="GO" id="GO:0046872">
    <property type="term" value="F:metal ion binding"/>
    <property type="evidence" value="ECO:0007669"/>
    <property type="project" value="InterPro"/>
</dbReference>
<evidence type="ECO:0000313" key="2">
    <source>
        <dbReference type="EMBL" id="TDQ47264.1"/>
    </source>
</evidence>
<dbReference type="InterPro" id="IPR017517">
    <property type="entry name" value="Maleyloyr_isom"/>
</dbReference>
<keyword evidence="3" id="KW-1185">Reference proteome</keyword>
<name>A0A4R6UUU7_9PSEU</name>
<feature type="domain" description="Mycothiol-dependent maleylpyruvate isomerase metal-binding" evidence="1">
    <location>
        <begin position="9"/>
        <end position="100"/>
    </location>
</feature>
<dbReference type="EMBL" id="SNYO01000013">
    <property type="protein sequence ID" value="TDQ47264.1"/>
    <property type="molecule type" value="Genomic_DNA"/>
</dbReference>
<sequence length="223" mass="24302">MDEIAEWSRAQQRVIALVDGLTAQRAETTVPACPDWTVRDLLSHMVGLGADVLAGDEPDDHNEEWTARQVDARRSRDVAALVAEWEVVAEPLRAWMAEHGTRPLGDVTIHEQDLRGALDAPGGRDTPAMAALRDRFVGRLAPRLDPGLPPIALVGEQWSWCSAGEPADAAVEVRASDFDLARALMARRSAAQLRAWTVRGDVEPYLDAFATLGPLPEEDLTDG</sequence>
<dbReference type="Pfam" id="PF11716">
    <property type="entry name" value="MDMPI_N"/>
    <property type="match status" value="1"/>
</dbReference>
<dbReference type="SUPFAM" id="SSF109854">
    <property type="entry name" value="DinB/YfiT-like putative metalloenzymes"/>
    <property type="match status" value="1"/>
</dbReference>
<proteinExistence type="predicted"/>
<dbReference type="InterPro" id="IPR024344">
    <property type="entry name" value="MDMPI_metal-binding"/>
</dbReference>
<dbReference type="RefSeq" id="WP_243742063.1">
    <property type="nucleotide sequence ID" value="NZ_BAABHR010000039.1"/>
</dbReference>
<dbReference type="AlphaFoldDB" id="A0A4R6UUU7"/>
<gene>
    <name evidence="2" type="ORF">EV188_1139</name>
</gene>
<comment type="caution">
    <text evidence="2">The sequence shown here is derived from an EMBL/GenBank/DDBJ whole genome shotgun (WGS) entry which is preliminary data.</text>
</comment>
<accession>A0A4R6UUU7</accession>
<evidence type="ECO:0000259" key="1">
    <source>
        <dbReference type="Pfam" id="PF11716"/>
    </source>
</evidence>
<dbReference type="InterPro" id="IPR034660">
    <property type="entry name" value="DinB/YfiT-like"/>
</dbReference>
<dbReference type="Proteomes" id="UP000295705">
    <property type="component" value="Unassembled WGS sequence"/>
</dbReference>